<evidence type="ECO:0000259" key="1">
    <source>
        <dbReference type="SMART" id="SM00465"/>
    </source>
</evidence>
<dbReference type="InterPro" id="IPR002837">
    <property type="entry name" value="DUF123"/>
</dbReference>
<dbReference type="Proteomes" id="UP000077096">
    <property type="component" value="Chromosome"/>
</dbReference>
<accession>A0A172T3C7</accession>
<dbReference type="GO" id="GO:0004519">
    <property type="term" value="F:endonuclease activity"/>
    <property type="evidence" value="ECO:0007669"/>
    <property type="project" value="UniProtKB-KW"/>
</dbReference>
<gene>
    <name evidence="2" type="ORF">JM64_05280</name>
</gene>
<keyword evidence="2" id="KW-0378">Hydrolase</keyword>
<reference evidence="2" key="1">
    <citation type="submission" date="2014-08" db="EMBL/GenBank/DDBJ databases">
        <title>Fervidobacterium pennivorans DYC genome.</title>
        <authorList>
            <person name="Wushke S."/>
        </authorList>
    </citation>
    <scope>NUCLEOTIDE SEQUENCE [LARGE SCALE GENOMIC DNA]</scope>
    <source>
        <strain evidence="2">DYC</strain>
    </source>
</reference>
<keyword evidence="2" id="KW-0540">Nuclease</keyword>
<dbReference type="InterPro" id="IPR000305">
    <property type="entry name" value="GIY-YIG_endonuc"/>
</dbReference>
<name>A0A172T3C7_FERPE</name>
<dbReference type="PATRIC" id="fig|93466.3.peg.1119"/>
<protein>
    <submittedName>
        <fullName evidence="2">Endonuclease</fullName>
    </submittedName>
</protein>
<evidence type="ECO:0000313" key="2">
    <source>
        <dbReference type="EMBL" id="ANE41442.1"/>
    </source>
</evidence>
<dbReference type="KEGG" id="fng:JM64_05280"/>
<keyword evidence="2" id="KW-0255">Endonuclease</keyword>
<dbReference type="AlphaFoldDB" id="A0A172T3C7"/>
<dbReference type="PANTHER" id="PTHR37460">
    <property type="entry name" value="ENDONUCLEASE III"/>
    <property type="match status" value="1"/>
</dbReference>
<dbReference type="SMART" id="SM00465">
    <property type="entry name" value="GIYc"/>
    <property type="match status" value="1"/>
</dbReference>
<dbReference type="OrthoDB" id="9802365at2"/>
<dbReference type="EMBL" id="CP011393">
    <property type="protein sequence ID" value="ANE41442.1"/>
    <property type="molecule type" value="Genomic_DNA"/>
</dbReference>
<sequence length="133" mass="15446">MKGAYIFVLTLDSFVELQLSRTRWELNPGTYAYIGSGMGNLEKRVERHFSSDKRLRWHIDYLTCYGKPLFAILIPSKERIEEKISLTFQSHFSCVEGFGASDLKVMSNLYIIDDFQKFSEVVIYFLAQEGEKP</sequence>
<dbReference type="Pfam" id="PF01986">
    <property type="entry name" value="DUF123"/>
    <property type="match status" value="1"/>
</dbReference>
<feature type="domain" description="GIY-YIG" evidence="1">
    <location>
        <begin position="18"/>
        <end position="113"/>
    </location>
</feature>
<dbReference type="CDD" id="cd10441">
    <property type="entry name" value="GIY-YIG_COG1833"/>
    <property type="match status" value="1"/>
</dbReference>
<dbReference type="PANTHER" id="PTHR37460:SF1">
    <property type="entry name" value="ENDONUCLEASE III"/>
    <property type="match status" value="1"/>
</dbReference>
<organism evidence="2">
    <name type="scientific">Fervidobacterium pennivorans</name>
    <dbReference type="NCBI Taxonomy" id="93466"/>
    <lineage>
        <taxon>Bacteria</taxon>
        <taxon>Thermotogati</taxon>
        <taxon>Thermotogota</taxon>
        <taxon>Thermotogae</taxon>
        <taxon>Thermotogales</taxon>
        <taxon>Fervidobacteriaceae</taxon>
        <taxon>Fervidobacterium</taxon>
    </lineage>
</organism>
<proteinExistence type="predicted"/>